<proteinExistence type="predicted"/>
<comment type="caution">
    <text evidence="1">The sequence shown here is derived from an EMBL/GenBank/DDBJ whole genome shotgun (WGS) entry which is preliminary data.</text>
</comment>
<dbReference type="EMBL" id="BNJQ01000027">
    <property type="protein sequence ID" value="GHP09896.1"/>
    <property type="molecule type" value="Genomic_DNA"/>
</dbReference>
<evidence type="ECO:0000313" key="1">
    <source>
        <dbReference type="EMBL" id="GHP09896.1"/>
    </source>
</evidence>
<sequence length="416" mass="46671">MTTTTMRTTVSWTICPYVSLTLSRGGGVSWRRMLMLIVLHAILCGAINTECHAYARGGGGGFPVAQQMRREQQGKALAISQGDDWRIPALATAHSAAANKWKQQYAENSQKLAWLKFVSARDWLRYFAVALTAMPSSAEQPEKKVYPISWGAYYEGQAVNVEAVVVHKNGTDTDDFGDVRKLGKKQCLSLDTSQRKVGQQTLSTQSLTENGVRLVFRDCLRQPRGNDTGTDAENNKFEYLAQVFVTVDGSLRPFLNVTKCVTPANDINAGAQISLQHCGGVFDGVNKIWKDEKYDYVNLTHFKSEKRQQWVRISQPDSLLVPSNAYAPSSKKDDDFKYDDDGDDSKYDFKYMLYRKTKQLAWAKSSDLCLGLSVQLYNAWFSTTLRRCKETKLKDVNLHRVNCTVLTAVSMAVMTV</sequence>
<reference evidence="1" key="1">
    <citation type="submission" date="2020-10" db="EMBL/GenBank/DDBJ databases">
        <title>Unveiling of a novel bifunctional photoreceptor, Dualchrome1, isolated from a cosmopolitan green alga.</title>
        <authorList>
            <person name="Suzuki S."/>
            <person name="Kawachi M."/>
        </authorList>
    </citation>
    <scope>NUCLEOTIDE SEQUENCE</scope>
    <source>
        <strain evidence="1">NIES 2893</strain>
    </source>
</reference>
<accession>A0A830HQU0</accession>
<keyword evidence="2" id="KW-1185">Reference proteome</keyword>
<dbReference type="AlphaFoldDB" id="A0A830HQU0"/>
<dbReference type="Proteomes" id="UP000660262">
    <property type="component" value="Unassembled WGS sequence"/>
</dbReference>
<organism evidence="1 2">
    <name type="scientific">Pycnococcus provasolii</name>
    <dbReference type="NCBI Taxonomy" id="41880"/>
    <lineage>
        <taxon>Eukaryota</taxon>
        <taxon>Viridiplantae</taxon>
        <taxon>Chlorophyta</taxon>
        <taxon>Pseudoscourfieldiophyceae</taxon>
        <taxon>Pseudoscourfieldiales</taxon>
        <taxon>Pycnococcaceae</taxon>
        <taxon>Pycnococcus</taxon>
    </lineage>
</organism>
<protein>
    <submittedName>
        <fullName evidence="1">Uncharacterized protein</fullName>
    </submittedName>
</protein>
<name>A0A830HQU0_9CHLO</name>
<dbReference type="PROSITE" id="PS50231">
    <property type="entry name" value="RICIN_B_LECTIN"/>
    <property type="match status" value="1"/>
</dbReference>
<evidence type="ECO:0000313" key="2">
    <source>
        <dbReference type="Proteomes" id="UP000660262"/>
    </source>
</evidence>
<gene>
    <name evidence="1" type="ORF">PPROV_000863100</name>
</gene>